<accession>A0ABD1F0Y3</accession>
<dbReference type="AlphaFoldDB" id="A0ABD1F0Y3"/>
<comment type="caution">
    <text evidence="3">The sequence shown here is derived from an EMBL/GenBank/DDBJ whole genome shotgun (WGS) entry which is preliminary data.</text>
</comment>
<protein>
    <submittedName>
        <fullName evidence="3">Uncharacterized protein</fullName>
    </submittedName>
</protein>
<dbReference type="EMBL" id="JBDJPC010000003">
    <property type="protein sequence ID" value="KAL1508898.1"/>
    <property type="molecule type" value="Genomic_DNA"/>
</dbReference>
<dbReference type="Proteomes" id="UP001566132">
    <property type="component" value="Unassembled WGS sequence"/>
</dbReference>
<evidence type="ECO:0000256" key="1">
    <source>
        <dbReference type="SAM" id="MobiDB-lite"/>
    </source>
</evidence>
<keyword evidence="4" id="KW-1185">Reference proteome</keyword>
<feature type="compositionally biased region" description="Low complexity" evidence="1">
    <location>
        <begin position="124"/>
        <end position="135"/>
    </location>
</feature>
<sequence>MSALAMPFIDNDLLWSSDHDGKMVDLSSCLQDASVAIGTQSPATSASTSTSAALGELSQSDLTNLVPSVTNSNEQDTSNIGDADDIFKHLNDTTAIEIENILSEFNNPPYIKQEENNNTISNDQSSRSHSPQRSPTIAELGRKFTIAAANPILAEKLATPSEQNLNPSTPDGGRQLATLTPKTEKVLRSISDRGHQILFSICKCLNRKKKSLFFFWTIYVVIKKKNRLLSKRHTRVNGNGHTTLVHQFPNTSDFHNLLEILDFEENIRSLPYLSCHPKEKGSTLPTFVIILGLNLSIGLGFLTTYCRKYKTYIARGIIS</sequence>
<proteinExistence type="predicted"/>
<gene>
    <name evidence="3" type="ORF">ABEB36_003718</name>
</gene>
<organism evidence="3 4">
    <name type="scientific">Hypothenemus hampei</name>
    <name type="common">Coffee berry borer</name>
    <dbReference type="NCBI Taxonomy" id="57062"/>
    <lineage>
        <taxon>Eukaryota</taxon>
        <taxon>Metazoa</taxon>
        <taxon>Ecdysozoa</taxon>
        <taxon>Arthropoda</taxon>
        <taxon>Hexapoda</taxon>
        <taxon>Insecta</taxon>
        <taxon>Pterygota</taxon>
        <taxon>Neoptera</taxon>
        <taxon>Endopterygota</taxon>
        <taxon>Coleoptera</taxon>
        <taxon>Polyphaga</taxon>
        <taxon>Cucujiformia</taxon>
        <taxon>Curculionidae</taxon>
        <taxon>Scolytinae</taxon>
        <taxon>Hypothenemus</taxon>
    </lineage>
</organism>
<keyword evidence="2" id="KW-1133">Transmembrane helix</keyword>
<keyword evidence="2" id="KW-0812">Transmembrane</keyword>
<evidence type="ECO:0000313" key="3">
    <source>
        <dbReference type="EMBL" id="KAL1508898.1"/>
    </source>
</evidence>
<name>A0ABD1F0Y3_HYPHA</name>
<feature type="transmembrane region" description="Helical" evidence="2">
    <location>
        <begin position="284"/>
        <end position="305"/>
    </location>
</feature>
<evidence type="ECO:0000313" key="4">
    <source>
        <dbReference type="Proteomes" id="UP001566132"/>
    </source>
</evidence>
<keyword evidence="2" id="KW-0472">Membrane</keyword>
<feature type="region of interest" description="Disordered" evidence="1">
    <location>
        <begin position="107"/>
        <end position="136"/>
    </location>
</feature>
<reference evidence="3 4" key="1">
    <citation type="submission" date="2024-05" db="EMBL/GenBank/DDBJ databases">
        <title>Genetic variation in Jamaican populations of the coffee berry borer (Hypothenemus hampei).</title>
        <authorList>
            <person name="Errbii M."/>
            <person name="Myrie A."/>
        </authorList>
    </citation>
    <scope>NUCLEOTIDE SEQUENCE [LARGE SCALE GENOMIC DNA]</scope>
    <source>
        <strain evidence="3">JA-Hopewell-2020-01-JO</strain>
        <tissue evidence="3">Whole body</tissue>
    </source>
</reference>
<evidence type="ECO:0000256" key="2">
    <source>
        <dbReference type="SAM" id="Phobius"/>
    </source>
</evidence>